<evidence type="ECO:0000313" key="1">
    <source>
        <dbReference type="EMBL" id="GFJ77111.1"/>
    </source>
</evidence>
<gene>
    <name evidence="1" type="ORF">Phou_012910</name>
</gene>
<comment type="caution">
    <text evidence="1">The sequence shown here is derived from an EMBL/GenBank/DDBJ whole genome shotgun (WGS) entry which is preliminary data.</text>
</comment>
<dbReference type="SUPFAM" id="SSF54909">
    <property type="entry name" value="Dimeric alpha+beta barrel"/>
    <property type="match status" value="1"/>
</dbReference>
<dbReference type="RefSeq" id="WP_246273301.1">
    <property type="nucleotide sequence ID" value="NZ_BAABGO010000005.1"/>
</dbReference>
<protein>
    <recommendedName>
        <fullName evidence="3">NIPSNAP domain-containing protein</fullName>
    </recommendedName>
</protein>
<evidence type="ECO:0008006" key="3">
    <source>
        <dbReference type="Google" id="ProtNLM"/>
    </source>
</evidence>
<reference evidence="1 2" key="1">
    <citation type="submission" date="2020-03" db="EMBL/GenBank/DDBJ databases">
        <title>Whole genome shotgun sequence of Phytohabitans houttuyneae NBRC 108639.</title>
        <authorList>
            <person name="Komaki H."/>
            <person name="Tamura T."/>
        </authorList>
    </citation>
    <scope>NUCLEOTIDE SEQUENCE [LARGE SCALE GENOMIC DNA]</scope>
    <source>
        <strain evidence="1 2">NBRC 108639</strain>
    </source>
</reference>
<dbReference type="Gene3D" id="3.30.70.100">
    <property type="match status" value="1"/>
</dbReference>
<dbReference type="EMBL" id="BLPF01000001">
    <property type="protein sequence ID" value="GFJ77111.1"/>
    <property type="molecule type" value="Genomic_DNA"/>
</dbReference>
<dbReference type="InterPro" id="IPR011008">
    <property type="entry name" value="Dimeric_a/b-barrel"/>
</dbReference>
<reference evidence="1 2" key="2">
    <citation type="submission" date="2020-03" db="EMBL/GenBank/DDBJ databases">
        <authorList>
            <person name="Ichikawa N."/>
            <person name="Kimura A."/>
            <person name="Kitahashi Y."/>
            <person name="Uohara A."/>
        </authorList>
    </citation>
    <scope>NUCLEOTIDE SEQUENCE [LARGE SCALE GENOMIC DNA]</scope>
    <source>
        <strain evidence="1 2">NBRC 108639</strain>
    </source>
</reference>
<accession>A0A6V8K3Z6</accession>
<dbReference type="Proteomes" id="UP000482800">
    <property type="component" value="Unassembled WGS sequence"/>
</dbReference>
<name>A0A6V8K3Z6_9ACTN</name>
<evidence type="ECO:0000313" key="2">
    <source>
        <dbReference type="Proteomes" id="UP000482800"/>
    </source>
</evidence>
<proteinExistence type="predicted"/>
<organism evidence="1 2">
    <name type="scientific">Phytohabitans houttuyneae</name>
    <dbReference type="NCBI Taxonomy" id="1076126"/>
    <lineage>
        <taxon>Bacteria</taxon>
        <taxon>Bacillati</taxon>
        <taxon>Actinomycetota</taxon>
        <taxon>Actinomycetes</taxon>
        <taxon>Micromonosporales</taxon>
        <taxon>Micromonosporaceae</taxon>
    </lineage>
</organism>
<dbReference type="AlphaFoldDB" id="A0A6V8K3Z6"/>
<keyword evidence="2" id="KW-1185">Reference proteome</keyword>
<sequence length="202" mass="22141">MYRRAAYRSASPGATDADNRYAARLIGSPPPPDFAELSARVRASWTSFAAAGDPGWPRFDPADPHPTPLGVICAAPGRFSSAGRPTLGDVAIIEVRTYRLVPGTRDDFLRVMREVALPLLGEHGISVVRFGPSLVDEEGHEEAFLVRRFASVEERAALEDAFYGGDAWHKGPREDVVSRIETYHTIVIDVPDQVADLLYQPL</sequence>